<reference evidence="2 3" key="1">
    <citation type="submission" date="2024-10" db="EMBL/GenBank/DDBJ databases">
        <title>Updated reference genomes for cyclostephanoid diatoms.</title>
        <authorList>
            <person name="Roberts W.R."/>
            <person name="Alverson A.J."/>
        </authorList>
    </citation>
    <scope>NUCLEOTIDE SEQUENCE [LARGE SCALE GENOMIC DNA]</scope>
    <source>
        <strain evidence="2 3">AJA232-27</strain>
    </source>
</reference>
<dbReference type="AlphaFoldDB" id="A0ABD3MC45"/>
<dbReference type="InterPro" id="IPR007577">
    <property type="entry name" value="GlycoTrfase_DXD_sugar-bd_CS"/>
</dbReference>
<dbReference type="InterPro" id="IPR051706">
    <property type="entry name" value="Glycosyltransferase_domain"/>
</dbReference>
<dbReference type="PANTHER" id="PTHR32385:SF15">
    <property type="entry name" value="INOSITOL PHOSPHOCERAMIDE MANNOSYLTRANSFERASE 1"/>
    <property type="match status" value="1"/>
</dbReference>
<keyword evidence="1" id="KW-0808">Transferase</keyword>
<dbReference type="Gene3D" id="3.90.550.20">
    <property type="match status" value="1"/>
</dbReference>
<dbReference type="InterPro" id="IPR029044">
    <property type="entry name" value="Nucleotide-diphossugar_trans"/>
</dbReference>
<dbReference type="PANTHER" id="PTHR32385">
    <property type="entry name" value="MANNOSYL PHOSPHORYLINOSITOL CERAMIDE SYNTHASE"/>
    <property type="match status" value="1"/>
</dbReference>
<dbReference type="GO" id="GO:0016020">
    <property type="term" value="C:membrane"/>
    <property type="evidence" value="ECO:0007669"/>
    <property type="project" value="GOC"/>
</dbReference>
<dbReference type="EMBL" id="JALLBG020000148">
    <property type="protein sequence ID" value="KAL3761626.1"/>
    <property type="molecule type" value="Genomic_DNA"/>
</dbReference>
<dbReference type="GO" id="GO:0006673">
    <property type="term" value="P:inositol phosphoceramide metabolic process"/>
    <property type="evidence" value="ECO:0007669"/>
    <property type="project" value="UniProtKB-ARBA"/>
</dbReference>
<evidence type="ECO:0000313" key="3">
    <source>
        <dbReference type="Proteomes" id="UP001530293"/>
    </source>
</evidence>
<protein>
    <submittedName>
        <fullName evidence="2">Uncharacterized protein</fullName>
    </submittedName>
</protein>
<name>A0ABD3MC45_9STRA</name>
<dbReference type="Proteomes" id="UP001530293">
    <property type="component" value="Unassembled WGS sequence"/>
</dbReference>
<proteinExistence type="predicted"/>
<dbReference type="GO" id="GO:0016740">
    <property type="term" value="F:transferase activity"/>
    <property type="evidence" value="ECO:0007669"/>
    <property type="project" value="UniProtKB-KW"/>
</dbReference>
<keyword evidence="3" id="KW-1185">Reference proteome</keyword>
<evidence type="ECO:0000313" key="2">
    <source>
        <dbReference type="EMBL" id="KAL3761626.1"/>
    </source>
</evidence>
<dbReference type="GO" id="GO:0006688">
    <property type="term" value="P:glycosphingolipid biosynthetic process"/>
    <property type="evidence" value="ECO:0007669"/>
    <property type="project" value="UniProtKB-ARBA"/>
</dbReference>
<gene>
    <name evidence="2" type="ORF">ACHAWU_000113</name>
</gene>
<dbReference type="Pfam" id="PF04488">
    <property type="entry name" value="Gly_transf_sug"/>
    <property type="match status" value="1"/>
</dbReference>
<evidence type="ECO:0000256" key="1">
    <source>
        <dbReference type="ARBA" id="ARBA00022679"/>
    </source>
</evidence>
<dbReference type="SUPFAM" id="SSF53448">
    <property type="entry name" value="Nucleotide-diphospho-sugar transferases"/>
    <property type="match status" value="1"/>
</dbReference>
<comment type="caution">
    <text evidence="2">The sequence shown here is derived from an EMBL/GenBank/DDBJ whole genome shotgun (WGS) entry which is preliminary data.</text>
</comment>
<organism evidence="2 3">
    <name type="scientific">Discostella pseudostelligera</name>
    <dbReference type="NCBI Taxonomy" id="259834"/>
    <lineage>
        <taxon>Eukaryota</taxon>
        <taxon>Sar</taxon>
        <taxon>Stramenopiles</taxon>
        <taxon>Ochrophyta</taxon>
        <taxon>Bacillariophyta</taxon>
        <taxon>Coscinodiscophyceae</taxon>
        <taxon>Thalassiosirophycidae</taxon>
        <taxon>Stephanodiscales</taxon>
        <taxon>Stephanodiscaceae</taxon>
        <taxon>Discostella</taxon>
    </lineage>
</organism>
<sequence length="304" mass="35240">MIPRVIFVTWFDRRLGKALFTSLMTLLHHNPTYEFIFFDDEDVDRFVCDKMTLRDEWGIPMFSRFRAGAMRADTWRLLIIQRYGGVYVDSDISAIGPLPISEEDTAVSGVGCWGHLPGPVDPRVGKPGGLFEHWAMAFMPRHPYITKSLEVLTDNLLHPEYLMRTDTMEGRAEDSTTVRISGPGMYQWTLHDILNKSKCEMVYGGFCEALWSPEEHCKDMATFRSYFPEGLRLFRRVNLNDTITHKMMYPAGLWLTETEKLHVSESPYYDDPRSMITNQSDPTFCDADAIETRVKNRQRVFQRP</sequence>
<accession>A0ABD3MC45</accession>